<sequence length="59" mass="6803">MPGSLYVETNRLIGLHNSAFWIETNYSKKCYACIPFSNKTKSFNKSFFSPLNAFNFAKK</sequence>
<dbReference type="EMBL" id="BBLT01000003">
    <property type="protein sequence ID" value="GAL84740.1"/>
    <property type="molecule type" value="Genomic_DNA"/>
</dbReference>
<organism evidence="1 2">
    <name type="scientific">Sporocytophaga myxococcoides</name>
    <dbReference type="NCBI Taxonomy" id="153721"/>
    <lineage>
        <taxon>Bacteria</taxon>
        <taxon>Pseudomonadati</taxon>
        <taxon>Bacteroidota</taxon>
        <taxon>Cytophagia</taxon>
        <taxon>Cytophagales</taxon>
        <taxon>Cytophagaceae</taxon>
        <taxon>Sporocytophaga</taxon>
    </lineage>
</organism>
<evidence type="ECO:0000313" key="2">
    <source>
        <dbReference type="Proteomes" id="UP000030185"/>
    </source>
</evidence>
<dbReference type="Proteomes" id="UP000030185">
    <property type="component" value="Unassembled WGS sequence"/>
</dbReference>
<accession>A0A098LCX7</accession>
<gene>
    <name evidence="1" type="ORF">MYP_1968</name>
</gene>
<name>A0A098LCX7_9BACT</name>
<comment type="caution">
    <text evidence="1">The sequence shown here is derived from an EMBL/GenBank/DDBJ whole genome shotgun (WGS) entry which is preliminary data.</text>
</comment>
<dbReference type="STRING" id="153721.MYP_1968"/>
<protein>
    <submittedName>
        <fullName evidence="1">Uncharacterized protein</fullName>
    </submittedName>
</protein>
<dbReference type="AlphaFoldDB" id="A0A098LCX7"/>
<reference evidence="1 2" key="1">
    <citation type="submission" date="2014-09" db="EMBL/GenBank/DDBJ databases">
        <title>Sporocytophaga myxococcoides PG-01 genome sequencing.</title>
        <authorList>
            <person name="Liu L."/>
            <person name="Gao P.J."/>
            <person name="Chen G.J."/>
            <person name="Wang L.S."/>
        </authorList>
    </citation>
    <scope>NUCLEOTIDE SEQUENCE [LARGE SCALE GENOMIC DNA]</scope>
    <source>
        <strain evidence="1 2">PG-01</strain>
    </source>
</reference>
<proteinExistence type="predicted"/>
<evidence type="ECO:0000313" key="1">
    <source>
        <dbReference type="EMBL" id="GAL84740.1"/>
    </source>
</evidence>
<keyword evidence="2" id="KW-1185">Reference proteome</keyword>